<dbReference type="Proteomes" id="UP000198307">
    <property type="component" value="Unassembled WGS sequence"/>
</dbReference>
<gene>
    <name evidence="2" type="ORF">SAMN05444959_10873</name>
</gene>
<dbReference type="EMBL" id="FZQB01000008">
    <property type="protein sequence ID" value="SNT74606.1"/>
    <property type="molecule type" value="Genomic_DNA"/>
</dbReference>
<evidence type="ECO:0000313" key="3">
    <source>
        <dbReference type="Proteomes" id="UP000198307"/>
    </source>
</evidence>
<protein>
    <submittedName>
        <fullName evidence="2">Uncharacterized protein</fullName>
    </submittedName>
</protein>
<feature type="region of interest" description="Disordered" evidence="1">
    <location>
        <begin position="1"/>
        <end position="27"/>
    </location>
</feature>
<accession>A0A239PXD8</accession>
<name>A0A239PXD8_9RHOB</name>
<reference evidence="2 3" key="1">
    <citation type="submission" date="2017-07" db="EMBL/GenBank/DDBJ databases">
        <authorList>
            <person name="Sun Z.S."/>
            <person name="Albrecht U."/>
            <person name="Echele G."/>
            <person name="Lee C.C."/>
        </authorList>
    </citation>
    <scope>NUCLEOTIDE SEQUENCE [LARGE SCALE GENOMIC DNA]</scope>
    <source>
        <strain evidence="2 3">DSM 14827</strain>
    </source>
</reference>
<organism evidence="2 3">
    <name type="scientific">Paracoccus seriniphilus</name>
    <dbReference type="NCBI Taxonomy" id="184748"/>
    <lineage>
        <taxon>Bacteria</taxon>
        <taxon>Pseudomonadati</taxon>
        <taxon>Pseudomonadota</taxon>
        <taxon>Alphaproteobacteria</taxon>
        <taxon>Rhodobacterales</taxon>
        <taxon>Paracoccaceae</taxon>
        <taxon>Paracoccus</taxon>
    </lineage>
</organism>
<sequence length="131" mass="14232">MTCPGALAHSGRAETTGQRQSIPNRSIRNIDRPGTYAARTFSVRITCATGAFRRVTVPHAMAGTEVEVDGLSADIAARNPMDGSIRLIEKQLETTDHIHLGQIMTYLAGLKAQSVLWIASSFRKPELSAIR</sequence>
<proteinExistence type="predicted"/>
<evidence type="ECO:0000256" key="1">
    <source>
        <dbReference type="SAM" id="MobiDB-lite"/>
    </source>
</evidence>
<evidence type="ECO:0000313" key="2">
    <source>
        <dbReference type="EMBL" id="SNT74606.1"/>
    </source>
</evidence>
<keyword evidence="3" id="KW-1185">Reference proteome</keyword>
<dbReference type="AlphaFoldDB" id="A0A239PXD8"/>
<feature type="compositionally biased region" description="Polar residues" evidence="1">
    <location>
        <begin position="13"/>
        <end position="27"/>
    </location>
</feature>